<dbReference type="SUPFAM" id="SSF55103">
    <property type="entry name" value="FAD-linked oxidases, C-terminal domain"/>
    <property type="match status" value="1"/>
</dbReference>
<dbReference type="Gene3D" id="3.30.43.10">
    <property type="entry name" value="Uridine Diphospho-n-acetylenolpyruvylglucosamine Reductase, domain 2"/>
    <property type="match status" value="1"/>
</dbReference>
<dbReference type="SUPFAM" id="SSF56176">
    <property type="entry name" value="FAD-binding/transporter-associated domain-like"/>
    <property type="match status" value="1"/>
</dbReference>
<dbReference type="InterPro" id="IPR016170">
    <property type="entry name" value="Cytok_DH_C_sf"/>
</dbReference>
<evidence type="ECO:0000256" key="2">
    <source>
        <dbReference type="ARBA" id="ARBA00022630"/>
    </source>
</evidence>
<dbReference type="PANTHER" id="PTHR11748">
    <property type="entry name" value="D-LACTATE DEHYDROGENASE"/>
    <property type="match status" value="1"/>
</dbReference>
<feature type="domain" description="FAD-binding PCMH-type" evidence="5">
    <location>
        <begin position="88"/>
        <end position="274"/>
    </location>
</feature>
<dbReference type="EMBL" id="JAUEPO010000007">
    <property type="protein sequence ID" value="KAK3317323.1"/>
    <property type="molecule type" value="Genomic_DNA"/>
</dbReference>
<evidence type="ECO:0000259" key="5">
    <source>
        <dbReference type="PROSITE" id="PS51387"/>
    </source>
</evidence>
<dbReference type="PANTHER" id="PTHR11748:SF114">
    <property type="entry name" value="ARYL-ALCOHOL OXIDASE VANILLYL-ALCOHOL OXIDASE (AFU_ORTHOLOGUE AFUA_3G09500)-RELATED"/>
    <property type="match status" value="1"/>
</dbReference>
<accession>A0AAE0I2E0</accession>
<dbReference type="GO" id="GO:0008720">
    <property type="term" value="F:D-lactate dehydrogenase (NAD+) activity"/>
    <property type="evidence" value="ECO:0007669"/>
    <property type="project" value="TreeGrafter"/>
</dbReference>
<evidence type="ECO:0000256" key="3">
    <source>
        <dbReference type="ARBA" id="ARBA00022827"/>
    </source>
</evidence>
<dbReference type="Gene3D" id="1.10.45.10">
    <property type="entry name" value="Vanillyl-alcohol Oxidase, Chain A, domain 4"/>
    <property type="match status" value="1"/>
</dbReference>
<dbReference type="InterPro" id="IPR016164">
    <property type="entry name" value="FAD-linked_Oxase-like_C"/>
</dbReference>
<dbReference type="Pfam" id="PF01565">
    <property type="entry name" value="FAD_binding_4"/>
    <property type="match status" value="1"/>
</dbReference>
<protein>
    <submittedName>
        <fullName evidence="6">FAD binding domain-containing protein</fullName>
    </submittedName>
</protein>
<sequence length="604" mass="66998">MTALAFPEFKLAHLDSENELVNVILKRWADARSGQPTVEVLPPGIDVATWKIILSKFLEILGEKGVIVGDDHKLQYLDIFSLAENEDQVRGSPCALRPTTVEQIQAILKVANEYKTPVWTVSRGKNLGYGANSGRILGSIIIDLQDMDKVIEINDKYNYYTVEPGVSFFKLYQTIKEQKKAIWSSCPALGWGSVVGNSLDRGWGYTPKGDHSNQICGIEAVLADGTLIRTGMGAINDSKLWPLFRGGYGPTYDSMFSQSNFGIVTKMTLWASPAPLGFKSCHIAVPKETDLTQLVDIFRSLLQHEVIQNHPVIGNILREIGKRGTRAEWWSGEGAIPDWRLDEIAKEHNLSWWDANFGLYGPQELIDFNYRRCEAAFAAIPGAKLRGNAYYPAEGESHLDAAAVPYEDSWMQTGVPSMAPIVSIQYRGLDGGHISFSPVVPADGKAALDWYFEAKKICADFGFDFVAGLHLYERHLAHIIMIYFDRQDQADKNAANALFVELVLKARAAGYGEYRAHIDHMDLVADQYDFGAADEGAGGVPALMRMNQRIKDELDPNGILSPGKQGIWPKRFRGEGAKTRGTEIRVTKNGEVEEVRNGVEAVQV</sequence>
<dbReference type="InterPro" id="IPR036318">
    <property type="entry name" value="FAD-bd_PCMH-like_sf"/>
</dbReference>
<dbReference type="GO" id="GO:0005739">
    <property type="term" value="C:mitochondrion"/>
    <property type="evidence" value="ECO:0007669"/>
    <property type="project" value="TreeGrafter"/>
</dbReference>
<evidence type="ECO:0000256" key="4">
    <source>
        <dbReference type="ARBA" id="ARBA00023002"/>
    </source>
</evidence>
<keyword evidence="7" id="KW-1185">Reference proteome</keyword>
<reference evidence="6" key="2">
    <citation type="submission" date="2023-06" db="EMBL/GenBank/DDBJ databases">
        <authorList>
            <consortium name="Lawrence Berkeley National Laboratory"/>
            <person name="Haridas S."/>
            <person name="Hensen N."/>
            <person name="Bonometti L."/>
            <person name="Westerberg I."/>
            <person name="Brannstrom I.O."/>
            <person name="Guillou S."/>
            <person name="Cros-Aarteil S."/>
            <person name="Calhoun S."/>
            <person name="Kuo A."/>
            <person name="Mondo S."/>
            <person name="Pangilinan J."/>
            <person name="Riley R."/>
            <person name="Labutti K."/>
            <person name="Andreopoulos B."/>
            <person name="Lipzen A."/>
            <person name="Chen C."/>
            <person name="Yanf M."/>
            <person name="Daum C."/>
            <person name="Ng V."/>
            <person name="Clum A."/>
            <person name="Steindorff A."/>
            <person name="Ohm R."/>
            <person name="Martin F."/>
            <person name="Silar P."/>
            <person name="Natvig D."/>
            <person name="Lalanne C."/>
            <person name="Gautier V."/>
            <person name="Ament-Velasquez S.L."/>
            <person name="Kruys A."/>
            <person name="Hutchinson M.I."/>
            <person name="Powell A.J."/>
            <person name="Barry K."/>
            <person name="Miller A.N."/>
            <person name="Grigoriev I.V."/>
            <person name="Debuchy R."/>
            <person name="Gladieux P."/>
            <person name="Thoren M.H."/>
            <person name="Johannesson H."/>
        </authorList>
    </citation>
    <scope>NUCLEOTIDE SEQUENCE</scope>
    <source>
        <strain evidence="6">SMH4131-1</strain>
    </source>
</reference>
<dbReference type="Proteomes" id="UP001286456">
    <property type="component" value="Unassembled WGS sequence"/>
</dbReference>
<keyword evidence="2" id="KW-0285">Flavoprotein</keyword>
<dbReference type="InterPro" id="IPR006094">
    <property type="entry name" value="Oxid_FAD_bind_N"/>
</dbReference>
<proteinExistence type="predicted"/>
<evidence type="ECO:0000313" key="7">
    <source>
        <dbReference type="Proteomes" id="UP001286456"/>
    </source>
</evidence>
<dbReference type="InterPro" id="IPR016166">
    <property type="entry name" value="FAD-bd_PCMH"/>
</dbReference>
<dbReference type="InterPro" id="IPR016169">
    <property type="entry name" value="FAD-bd_PCMH_sub2"/>
</dbReference>
<dbReference type="AlphaFoldDB" id="A0AAE0I2E0"/>
<evidence type="ECO:0000313" key="6">
    <source>
        <dbReference type="EMBL" id="KAK3317323.1"/>
    </source>
</evidence>
<dbReference type="InterPro" id="IPR004113">
    <property type="entry name" value="FAD-bd_oxidored_4_C"/>
</dbReference>
<keyword evidence="4" id="KW-0560">Oxidoreductase</keyword>
<organism evidence="6 7">
    <name type="scientific">Cercophora scortea</name>
    <dbReference type="NCBI Taxonomy" id="314031"/>
    <lineage>
        <taxon>Eukaryota</taxon>
        <taxon>Fungi</taxon>
        <taxon>Dikarya</taxon>
        <taxon>Ascomycota</taxon>
        <taxon>Pezizomycotina</taxon>
        <taxon>Sordariomycetes</taxon>
        <taxon>Sordariomycetidae</taxon>
        <taxon>Sordariales</taxon>
        <taxon>Lasiosphaeriaceae</taxon>
        <taxon>Cercophora</taxon>
    </lineage>
</organism>
<name>A0AAE0I2E0_9PEZI</name>
<keyword evidence="3" id="KW-0274">FAD</keyword>
<dbReference type="InterPro" id="IPR016171">
    <property type="entry name" value="Vanillyl_alc_oxidase_C-sub2"/>
</dbReference>
<evidence type="ECO:0000256" key="1">
    <source>
        <dbReference type="ARBA" id="ARBA00001974"/>
    </source>
</evidence>
<dbReference type="GO" id="GO:0071949">
    <property type="term" value="F:FAD binding"/>
    <property type="evidence" value="ECO:0007669"/>
    <property type="project" value="InterPro"/>
</dbReference>
<dbReference type="GO" id="GO:0004458">
    <property type="term" value="F:D-lactate dehydrogenase (cytochrome) activity"/>
    <property type="evidence" value="ECO:0007669"/>
    <property type="project" value="TreeGrafter"/>
</dbReference>
<dbReference type="Gene3D" id="3.40.462.10">
    <property type="entry name" value="FAD-linked oxidases, C-terminal domain"/>
    <property type="match status" value="1"/>
</dbReference>
<comment type="cofactor">
    <cofactor evidence="1">
        <name>FAD</name>
        <dbReference type="ChEBI" id="CHEBI:57692"/>
    </cofactor>
</comment>
<reference evidence="6" key="1">
    <citation type="journal article" date="2023" name="Mol. Phylogenet. Evol.">
        <title>Genome-scale phylogeny and comparative genomics of the fungal order Sordariales.</title>
        <authorList>
            <person name="Hensen N."/>
            <person name="Bonometti L."/>
            <person name="Westerberg I."/>
            <person name="Brannstrom I.O."/>
            <person name="Guillou S."/>
            <person name="Cros-Aarteil S."/>
            <person name="Calhoun S."/>
            <person name="Haridas S."/>
            <person name="Kuo A."/>
            <person name="Mondo S."/>
            <person name="Pangilinan J."/>
            <person name="Riley R."/>
            <person name="LaButti K."/>
            <person name="Andreopoulos B."/>
            <person name="Lipzen A."/>
            <person name="Chen C."/>
            <person name="Yan M."/>
            <person name="Daum C."/>
            <person name="Ng V."/>
            <person name="Clum A."/>
            <person name="Steindorff A."/>
            <person name="Ohm R.A."/>
            <person name="Martin F."/>
            <person name="Silar P."/>
            <person name="Natvig D.O."/>
            <person name="Lalanne C."/>
            <person name="Gautier V."/>
            <person name="Ament-Velasquez S.L."/>
            <person name="Kruys A."/>
            <person name="Hutchinson M.I."/>
            <person name="Powell A.J."/>
            <person name="Barry K."/>
            <person name="Miller A.N."/>
            <person name="Grigoriev I.V."/>
            <person name="Debuchy R."/>
            <person name="Gladieux P."/>
            <person name="Hiltunen Thoren M."/>
            <person name="Johannesson H."/>
        </authorList>
    </citation>
    <scope>NUCLEOTIDE SEQUENCE</scope>
    <source>
        <strain evidence="6">SMH4131-1</strain>
    </source>
</reference>
<dbReference type="PROSITE" id="PS51387">
    <property type="entry name" value="FAD_PCMH"/>
    <property type="match status" value="1"/>
</dbReference>
<comment type="caution">
    <text evidence="6">The sequence shown here is derived from an EMBL/GenBank/DDBJ whole genome shotgun (WGS) entry which is preliminary data.</text>
</comment>
<dbReference type="GO" id="GO:1903457">
    <property type="term" value="P:lactate catabolic process"/>
    <property type="evidence" value="ECO:0007669"/>
    <property type="project" value="TreeGrafter"/>
</dbReference>
<dbReference type="Gene3D" id="3.30.465.10">
    <property type="match status" value="1"/>
</dbReference>
<dbReference type="InterPro" id="IPR016167">
    <property type="entry name" value="FAD-bd_PCMH_sub1"/>
</dbReference>
<gene>
    <name evidence="6" type="ORF">B0T19DRAFT_389428</name>
</gene>
<dbReference type="Pfam" id="PF02913">
    <property type="entry name" value="FAD-oxidase_C"/>
    <property type="match status" value="1"/>
</dbReference>